<accession>A0A2T2N2G6</accession>
<dbReference type="OrthoDB" id="10003767at2759"/>
<reference evidence="1 2" key="1">
    <citation type="journal article" date="2018" name="Front. Microbiol.">
        <title>Genome-Wide Analysis of Corynespora cassiicola Leaf Fall Disease Putative Effectors.</title>
        <authorList>
            <person name="Lopez D."/>
            <person name="Ribeiro S."/>
            <person name="Label P."/>
            <person name="Fumanal B."/>
            <person name="Venisse J.S."/>
            <person name="Kohler A."/>
            <person name="de Oliveira R.R."/>
            <person name="Labutti K."/>
            <person name="Lipzen A."/>
            <person name="Lail K."/>
            <person name="Bauer D."/>
            <person name="Ohm R.A."/>
            <person name="Barry K.W."/>
            <person name="Spatafora J."/>
            <person name="Grigoriev I.V."/>
            <person name="Martin F.M."/>
            <person name="Pujade-Renaud V."/>
        </authorList>
    </citation>
    <scope>NUCLEOTIDE SEQUENCE [LARGE SCALE GENOMIC DNA]</scope>
    <source>
        <strain evidence="1 2">Philippines</strain>
    </source>
</reference>
<organism evidence="1 2">
    <name type="scientific">Corynespora cassiicola Philippines</name>
    <dbReference type="NCBI Taxonomy" id="1448308"/>
    <lineage>
        <taxon>Eukaryota</taxon>
        <taxon>Fungi</taxon>
        <taxon>Dikarya</taxon>
        <taxon>Ascomycota</taxon>
        <taxon>Pezizomycotina</taxon>
        <taxon>Dothideomycetes</taxon>
        <taxon>Pleosporomycetidae</taxon>
        <taxon>Pleosporales</taxon>
        <taxon>Corynesporascaceae</taxon>
        <taxon>Corynespora</taxon>
    </lineage>
</organism>
<evidence type="ECO:0000313" key="2">
    <source>
        <dbReference type="Proteomes" id="UP000240883"/>
    </source>
</evidence>
<protein>
    <submittedName>
        <fullName evidence="1">Uncharacterized protein</fullName>
    </submittedName>
</protein>
<keyword evidence="2" id="KW-1185">Reference proteome</keyword>
<gene>
    <name evidence="1" type="ORF">BS50DRAFT_594449</name>
</gene>
<dbReference type="Proteomes" id="UP000240883">
    <property type="component" value="Unassembled WGS sequence"/>
</dbReference>
<proteinExistence type="predicted"/>
<sequence length="201" mass="23058">MRDLHQITKVSLVVISCDNAKFDHMGNIKLDEFPVPLQRAPAKAAPRQNTRDFLIALCNRQRVDTLAREGIAFDESWDNFMFMINGLYNLGYLSDSDIYHLYHGNLQLRNVFAVIVRDENAREKSEEEVLAVSEGLEKPHYREAFNAVVGSEFIKESDTAELVLARRMFHVVTHGIHSGLDEDNAKEIQDKFIALHTRDKE</sequence>
<dbReference type="AlphaFoldDB" id="A0A2T2N2G6"/>
<evidence type="ECO:0000313" key="1">
    <source>
        <dbReference type="EMBL" id="PSN59594.1"/>
    </source>
</evidence>
<dbReference type="EMBL" id="KZ678154">
    <property type="protein sequence ID" value="PSN59594.1"/>
    <property type="molecule type" value="Genomic_DNA"/>
</dbReference>
<name>A0A2T2N2G6_CORCC</name>